<dbReference type="PANTHER" id="PTHR33175:SF13">
    <property type="entry name" value="HISTONE-LIKE PROTEIN"/>
    <property type="match status" value="1"/>
</dbReference>
<dbReference type="AlphaFoldDB" id="A0A1G2C0Q0"/>
<comment type="subunit">
    <text evidence="2">Homodimer.</text>
</comment>
<dbReference type="SUPFAM" id="SSF47729">
    <property type="entry name" value="IHF-like DNA-binding proteins"/>
    <property type="match status" value="1"/>
</dbReference>
<keyword evidence="5" id="KW-0426">Late protein</keyword>
<reference evidence="10 11" key="1">
    <citation type="journal article" date="2016" name="Nat. Commun.">
        <title>Thousands of microbial genomes shed light on interconnected biogeochemical processes in an aquifer system.</title>
        <authorList>
            <person name="Anantharaman K."/>
            <person name="Brown C.T."/>
            <person name="Hug L.A."/>
            <person name="Sharon I."/>
            <person name="Castelle C.J."/>
            <person name="Probst A.J."/>
            <person name="Thomas B.C."/>
            <person name="Singh A."/>
            <person name="Wilkins M.J."/>
            <person name="Karaoz U."/>
            <person name="Brodie E.L."/>
            <person name="Williams K.H."/>
            <person name="Hubbard S.S."/>
            <person name="Banfield J.F."/>
        </authorList>
    </citation>
    <scope>NUCLEOTIDE SEQUENCE [LARGE SCALE GENOMIC DNA]</scope>
</reference>
<dbReference type="CDD" id="cd13831">
    <property type="entry name" value="HU"/>
    <property type="match status" value="1"/>
</dbReference>
<dbReference type="InterPro" id="IPR000119">
    <property type="entry name" value="Hist_DNA-bd"/>
</dbReference>
<name>A0A1G2C0Q0_9BACT</name>
<dbReference type="InterPro" id="IPR010992">
    <property type="entry name" value="IHF-like_DNA-bd_dom_sf"/>
</dbReference>
<evidence type="ECO:0000313" key="11">
    <source>
        <dbReference type="Proteomes" id="UP000177626"/>
    </source>
</evidence>
<dbReference type="SMART" id="SM00411">
    <property type="entry name" value="BHL"/>
    <property type="match status" value="1"/>
</dbReference>
<comment type="similarity">
    <text evidence="9">Belongs to the bacterial histone-like protein family.</text>
</comment>
<keyword evidence="4" id="KW-0235">DNA replication</keyword>
<sequence length="93" mass="10015">MAKLTKSQLLNVLADKTEMSKKEVTTFLDTLATVAYSEVKTNGEFTLPGIGKMVKKHRAAREGRNPATGAAIKIPAKTVVKFRVAKAAKDAVL</sequence>
<dbReference type="Proteomes" id="UP000177626">
    <property type="component" value="Unassembled WGS sequence"/>
</dbReference>
<keyword evidence="10" id="KW-0238">DNA-binding</keyword>
<organism evidence="10 11">
    <name type="scientific">Candidatus Komeilibacteria bacterium RIFOXYC1_FULL_37_11</name>
    <dbReference type="NCBI Taxonomy" id="1798555"/>
    <lineage>
        <taxon>Bacteria</taxon>
        <taxon>Candidatus Komeiliibacteriota</taxon>
    </lineage>
</organism>
<dbReference type="GO" id="GO:0006260">
    <property type="term" value="P:DNA replication"/>
    <property type="evidence" value="ECO:0007669"/>
    <property type="project" value="UniProtKB-KW"/>
</dbReference>
<accession>A0A1G2C0Q0</accession>
<dbReference type="Gene3D" id="4.10.520.10">
    <property type="entry name" value="IHF-like DNA-binding proteins"/>
    <property type="match status" value="1"/>
</dbReference>
<comment type="subcellular location">
    <subcellularLocation>
        <location evidence="1">Virion</location>
    </subcellularLocation>
</comment>
<evidence type="ECO:0000313" key="10">
    <source>
        <dbReference type="EMBL" id="OGY94701.1"/>
    </source>
</evidence>
<evidence type="ECO:0000256" key="3">
    <source>
        <dbReference type="ARBA" id="ARBA00016145"/>
    </source>
</evidence>
<evidence type="ECO:0000256" key="6">
    <source>
        <dbReference type="ARBA" id="ARBA00033120"/>
    </source>
</evidence>
<dbReference type="GO" id="GO:0030527">
    <property type="term" value="F:structural constituent of chromatin"/>
    <property type="evidence" value="ECO:0007669"/>
    <property type="project" value="InterPro"/>
</dbReference>
<comment type="caution">
    <text evidence="10">The sequence shown here is derived from an EMBL/GenBank/DDBJ whole genome shotgun (WGS) entry which is preliminary data.</text>
</comment>
<gene>
    <name evidence="10" type="ORF">A2406_02665</name>
</gene>
<comment type="function">
    <text evidence="8">DNA-binding protein that plays a critical role in nucleoid compaction, genome replication and DNA replication and transcription. Binds to both ssDNA and dsDNA with a binding site covering about 15 nucleotides. Displays DNA-supercoiling activity only when associated with the viral DNA topoisomerase 2.</text>
</comment>
<dbReference type="PRINTS" id="PR01727">
    <property type="entry name" value="DNABINDINGHU"/>
</dbReference>
<evidence type="ECO:0000256" key="8">
    <source>
        <dbReference type="ARBA" id="ARBA00046140"/>
    </source>
</evidence>
<dbReference type="Pfam" id="PF00216">
    <property type="entry name" value="Bac_DNA_binding"/>
    <property type="match status" value="1"/>
</dbReference>
<evidence type="ECO:0000256" key="5">
    <source>
        <dbReference type="ARBA" id="ARBA00022921"/>
    </source>
</evidence>
<evidence type="ECO:0000256" key="2">
    <source>
        <dbReference type="ARBA" id="ARBA00011738"/>
    </source>
</evidence>
<protein>
    <recommendedName>
        <fullName evidence="3">Viral histone-like protein</fullName>
    </recommendedName>
    <alternativeName>
        <fullName evidence="7">DNA-binding protein pA104R</fullName>
    </alternativeName>
    <alternativeName>
        <fullName evidence="6">pA104R</fullName>
    </alternativeName>
</protein>
<evidence type="ECO:0000256" key="9">
    <source>
        <dbReference type="RuleBase" id="RU003939"/>
    </source>
</evidence>
<evidence type="ECO:0000256" key="1">
    <source>
        <dbReference type="ARBA" id="ARBA00004328"/>
    </source>
</evidence>
<dbReference type="PANTHER" id="PTHR33175">
    <property type="entry name" value="DNA-BINDING PROTEIN HU"/>
    <property type="match status" value="1"/>
</dbReference>
<evidence type="ECO:0000256" key="7">
    <source>
        <dbReference type="ARBA" id="ARBA00033227"/>
    </source>
</evidence>
<dbReference type="EMBL" id="MHKQ01000005">
    <property type="protein sequence ID" value="OGY94701.1"/>
    <property type="molecule type" value="Genomic_DNA"/>
</dbReference>
<dbReference type="GO" id="GO:0003677">
    <property type="term" value="F:DNA binding"/>
    <property type="evidence" value="ECO:0007669"/>
    <property type="project" value="UniProtKB-KW"/>
</dbReference>
<evidence type="ECO:0000256" key="4">
    <source>
        <dbReference type="ARBA" id="ARBA00022705"/>
    </source>
</evidence>
<dbReference type="GO" id="GO:0005829">
    <property type="term" value="C:cytosol"/>
    <property type="evidence" value="ECO:0007669"/>
    <property type="project" value="TreeGrafter"/>
</dbReference>
<proteinExistence type="inferred from homology"/>